<dbReference type="Proteomes" id="UP000311382">
    <property type="component" value="Unassembled WGS sequence"/>
</dbReference>
<gene>
    <name evidence="2" type="ORF">DMC30DRAFT_387064</name>
</gene>
<organism evidence="2 3">
    <name type="scientific">Rhodotorula diobovata</name>
    <dbReference type="NCBI Taxonomy" id="5288"/>
    <lineage>
        <taxon>Eukaryota</taxon>
        <taxon>Fungi</taxon>
        <taxon>Dikarya</taxon>
        <taxon>Basidiomycota</taxon>
        <taxon>Pucciniomycotina</taxon>
        <taxon>Microbotryomycetes</taxon>
        <taxon>Sporidiobolales</taxon>
        <taxon>Sporidiobolaceae</taxon>
        <taxon>Rhodotorula</taxon>
    </lineage>
</organism>
<comment type="caution">
    <text evidence="2">The sequence shown here is derived from an EMBL/GenBank/DDBJ whole genome shotgun (WGS) entry which is preliminary data.</text>
</comment>
<name>A0A5C5G743_9BASI</name>
<evidence type="ECO:0000256" key="1">
    <source>
        <dbReference type="SAM" id="MobiDB-lite"/>
    </source>
</evidence>
<evidence type="ECO:0000313" key="3">
    <source>
        <dbReference type="Proteomes" id="UP000311382"/>
    </source>
</evidence>
<dbReference type="EMBL" id="SOZI01000003">
    <property type="protein sequence ID" value="TNY24306.1"/>
    <property type="molecule type" value="Genomic_DNA"/>
</dbReference>
<protein>
    <submittedName>
        <fullName evidence="2">Uncharacterized protein</fullName>
    </submittedName>
</protein>
<sequence>MSRRAALDALAGGSLLLPFLAPSLRLAPPVRPPPPRRALSATAGLRALPQRREPEAASSFAGWDRLEQGGSSRRRDTGRTSQHVQTGCGGRVDAPVASTSAVRLDDPVPHLLPAGVATAATEVELSTQNPAHELPRALARVRLAFAAAPSSSPADIVQRARLSSHADDDNRHPPIPPPLIRLDPEPRPSRDGLLTPFLLHALFLGASALGLLARRKVCTPEKVQSDAAQRTAERERQAAEDRIDELQALDLLVSVCAVPESTGVKVDGLQWREEQLRSVTKLVGRIDAAGMPITRQRVASIVHFVSFEPPRVAGERARAVPPSSKYSLARPVLGLWAWRAYESLPTAPSSSSTPDPLDAPLLGAFLSLLYPPKRIEADRFFFARSLSSTTDRQILNAVATRVLAEGYSPSRGLVAAFANAAIRARRVDLLETLVIRHADLDPKVRLIVVTGALRLLAENVLGRRDPERAARWAARFVEATKQLPAISLREVGDVEVALRRMEDKLELEHDVLAPYVADAVTALLESSQQEAVLAGTVVLSALRHLLRNGEAHHAQRIFDAVPPAQRSLAHFEALLKFPDVALARHTWRALAVHPTLQPTFHFYDLYFATLAKPSTPGASSSTRLRLAYRAFLSARRAASSRVPLARLWHAFLRVCAAHAPEPQLRVLLSRMEHDDGVAPDERTAAALVAREMRREDAKTRRKAEVVVGPRGEREVERVERDRRRGGGKAQMRRVRDKAREWSRRVNVPEAAAQGEGDVEVARAGPNAPQPDLDRLVLQDALRWRREYTTDKLVVLARARLGIDLAALVPEGSRQIGKAAPPPAHALEPAAWHREREPALKLFVWALEHRGRDDLAGAVAEVLRDEAAQVRRTELRQRKERRTPSKEAVSEMAV</sequence>
<feature type="region of interest" description="Disordered" evidence="1">
    <location>
        <begin position="163"/>
        <end position="187"/>
    </location>
</feature>
<keyword evidence="3" id="KW-1185">Reference proteome</keyword>
<feature type="region of interest" description="Disordered" evidence="1">
    <location>
        <begin position="47"/>
        <end position="93"/>
    </location>
</feature>
<accession>A0A5C5G743</accession>
<dbReference type="STRING" id="5288.A0A5C5G743"/>
<proteinExistence type="predicted"/>
<feature type="compositionally biased region" description="Basic residues" evidence="1">
    <location>
        <begin position="725"/>
        <end position="736"/>
    </location>
</feature>
<feature type="region of interest" description="Disordered" evidence="1">
    <location>
        <begin position="717"/>
        <end position="737"/>
    </location>
</feature>
<dbReference type="OrthoDB" id="2528653at2759"/>
<dbReference type="AlphaFoldDB" id="A0A5C5G743"/>
<evidence type="ECO:0000313" key="2">
    <source>
        <dbReference type="EMBL" id="TNY24306.1"/>
    </source>
</evidence>
<feature type="region of interest" description="Disordered" evidence="1">
    <location>
        <begin position="873"/>
        <end position="893"/>
    </location>
</feature>
<reference evidence="2 3" key="1">
    <citation type="submission" date="2019-03" db="EMBL/GenBank/DDBJ databases">
        <title>Rhodosporidium diobovatum UCD-FST 08-225 genome sequencing, assembly, and annotation.</title>
        <authorList>
            <person name="Fakankun I.U."/>
            <person name="Fristensky B."/>
            <person name="Levin D.B."/>
        </authorList>
    </citation>
    <scope>NUCLEOTIDE SEQUENCE [LARGE SCALE GENOMIC DNA]</scope>
    <source>
        <strain evidence="2 3">UCD-FST 08-225</strain>
    </source>
</reference>